<evidence type="ECO:0000313" key="5">
    <source>
        <dbReference type="Proteomes" id="UP000016930"/>
    </source>
</evidence>
<feature type="compositionally biased region" description="Low complexity" evidence="1">
    <location>
        <begin position="849"/>
        <end position="861"/>
    </location>
</feature>
<dbReference type="Proteomes" id="UP000016930">
    <property type="component" value="Unassembled WGS sequence"/>
</dbReference>
<feature type="compositionally biased region" description="Polar residues" evidence="1">
    <location>
        <begin position="862"/>
        <end position="871"/>
    </location>
</feature>
<evidence type="ECO:0000313" key="4">
    <source>
        <dbReference type="EMBL" id="EMD38725.1"/>
    </source>
</evidence>
<evidence type="ECO:0000259" key="3">
    <source>
        <dbReference type="SMART" id="SM00736"/>
    </source>
</evidence>
<dbReference type="InterPro" id="IPR013783">
    <property type="entry name" value="Ig-like_fold"/>
</dbReference>
<gene>
    <name evidence="4" type="ORF">CERSUDRAFT_104083</name>
</gene>
<feature type="region of interest" description="Disordered" evidence="1">
    <location>
        <begin position="715"/>
        <end position="758"/>
    </location>
</feature>
<dbReference type="SUPFAM" id="SSF49313">
    <property type="entry name" value="Cadherin-like"/>
    <property type="match status" value="3"/>
</dbReference>
<feature type="compositionally biased region" description="Low complexity" evidence="1">
    <location>
        <begin position="718"/>
        <end position="727"/>
    </location>
</feature>
<name>M2R2G1_CERS8</name>
<dbReference type="InterPro" id="IPR006644">
    <property type="entry name" value="Cadg"/>
</dbReference>
<evidence type="ECO:0000256" key="2">
    <source>
        <dbReference type="SAM" id="SignalP"/>
    </source>
</evidence>
<protein>
    <recommendedName>
        <fullName evidence="3">Dystroglycan-type cadherin-like domain-containing protein</fullName>
    </recommendedName>
</protein>
<feature type="compositionally biased region" description="Polar residues" evidence="1">
    <location>
        <begin position="790"/>
        <end position="818"/>
    </location>
</feature>
<dbReference type="InterPro" id="IPR015919">
    <property type="entry name" value="Cadherin-like_sf"/>
</dbReference>
<feature type="chain" id="PRO_5004023673" description="Dystroglycan-type cadherin-like domain-containing protein" evidence="2">
    <location>
        <begin position="18"/>
        <end position="1029"/>
    </location>
</feature>
<organism evidence="4 5">
    <name type="scientific">Ceriporiopsis subvermispora (strain B)</name>
    <name type="common">White-rot fungus</name>
    <name type="synonym">Gelatoporia subvermispora</name>
    <dbReference type="NCBI Taxonomy" id="914234"/>
    <lineage>
        <taxon>Eukaryota</taxon>
        <taxon>Fungi</taxon>
        <taxon>Dikarya</taxon>
        <taxon>Basidiomycota</taxon>
        <taxon>Agaricomycotina</taxon>
        <taxon>Agaricomycetes</taxon>
        <taxon>Polyporales</taxon>
        <taxon>Gelatoporiaceae</taxon>
        <taxon>Gelatoporia</taxon>
    </lineage>
</organism>
<dbReference type="EMBL" id="KB445794">
    <property type="protein sequence ID" value="EMD38725.1"/>
    <property type="molecule type" value="Genomic_DNA"/>
</dbReference>
<dbReference type="STRING" id="914234.M2R2G1"/>
<feature type="domain" description="Dystroglycan-type cadherin-like" evidence="3">
    <location>
        <begin position="145"/>
        <end position="250"/>
    </location>
</feature>
<feature type="compositionally biased region" description="Polar residues" evidence="1">
    <location>
        <begin position="70"/>
        <end position="81"/>
    </location>
</feature>
<feature type="domain" description="Dystroglycan-type cadherin-like" evidence="3">
    <location>
        <begin position="21"/>
        <end position="118"/>
    </location>
</feature>
<evidence type="ECO:0000256" key="1">
    <source>
        <dbReference type="SAM" id="MobiDB-lite"/>
    </source>
</evidence>
<keyword evidence="2" id="KW-0732">Signal</keyword>
<sequence>MLVTLFALLAAAAFACASPVSVNYPLDQQLPLVARTNTLYSWTFSEETFTSSDNAALLYTMSGPSWLSLDGQSRTLNGSPTTDDEGEPSVTITAKDPNSDASASCHMKLYVTSDPPPMLNISVAQQFSQHNPSLSSVFLLSTGSALDQPNPSLRVPPRWSFSIGFEYNTFIMNPDGDGDVYYGALQTNGSQLPHWVRFNPDEITFDGVTPPIQNGIPQTLSVALHASDRAGFSAASALFDIVITAHELSLSQPSLPTINVTADTPFNFSMMSPVDFAGVLIDHDPAQPSDIAGLSIDTAQYRSWLDYDSNSRVLSGTPPSELDGQQTVLLPVTLTSVVNQSLATNVSIAVVPSYFTTATLQPVLATPGKFLSYDLAQYFSNKTVLGDTDEIGVSAAFDPDDAASYLTFNTSSAVLSGWIPSKPNSTHLTVTFTAYSHLTHSTSHTSLPVSLSVSDFTKSSSKSSGLSAAARAKMLLGLKIAFGIISGLVVLGMSLAAFRRCAHVPDSALEGEAGQRAWTADEMKWYGIGIEGVDEKYAGPELEEGYGWADRAAALTKQSEALSEAEAGTAKPRTPGAESKYGALRRGASMQAQAQGPGSPSSPGMMRKAEFMSALRATARKVSDKYRTVSDKYRRGPRVAPRPQISKPVLLMASDQRVSGLVAGGSRARQGGADDLPFANGLLPPLPPTKTHIAVLPTFDDASLGQYAASALTSIVDSPSSSTNSRSIPRRRPDFAPPRAPALKTPPEAHLQGAHAYAARPVSAESAVSAADSLGSASSSRTHEREAVVQTATRATSVRSARSTLSLGAAAGQNQTETEAGARARLVPFTSANRVPVPKAPSAGDTKKAASANAKPPARTASANTGQKRIQSQTAKVFRGADGALADEGEGAQGGEDLRESIEYVRALGGDEQGSSHHGHERSADRAPPVPRMLARTGEQFRFRVPVAPSAAPSTPPRSANSLEVRLVSGAPLPRYMKADLDAAAGGKRAVELWGTPGPRDVGELDVGVYEKEGGACVGRVIVEVVMRS</sequence>
<proteinExistence type="predicted"/>
<dbReference type="Gene3D" id="2.60.40.10">
    <property type="entry name" value="Immunoglobulins"/>
    <property type="match status" value="3"/>
</dbReference>
<reference evidence="4 5" key="1">
    <citation type="journal article" date="2012" name="Proc. Natl. Acad. Sci. U.S.A.">
        <title>Comparative genomics of Ceriporiopsis subvermispora and Phanerochaete chrysosporium provide insight into selective ligninolysis.</title>
        <authorList>
            <person name="Fernandez-Fueyo E."/>
            <person name="Ruiz-Duenas F.J."/>
            <person name="Ferreira P."/>
            <person name="Floudas D."/>
            <person name="Hibbett D.S."/>
            <person name="Canessa P."/>
            <person name="Larrondo L.F."/>
            <person name="James T.Y."/>
            <person name="Seelenfreund D."/>
            <person name="Lobos S."/>
            <person name="Polanco R."/>
            <person name="Tello M."/>
            <person name="Honda Y."/>
            <person name="Watanabe T."/>
            <person name="Watanabe T."/>
            <person name="Ryu J.S."/>
            <person name="Kubicek C.P."/>
            <person name="Schmoll M."/>
            <person name="Gaskell J."/>
            <person name="Hammel K.E."/>
            <person name="St John F.J."/>
            <person name="Vanden Wymelenberg A."/>
            <person name="Sabat G."/>
            <person name="Splinter BonDurant S."/>
            <person name="Syed K."/>
            <person name="Yadav J.S."/>
            <person name="Doddapaneni H."/>
            <person name="Subramanian V."/>
            <person name="Lavin J.L."/>
            <person name="Oguiza J.A."/>
            <person name="Perez G."/>
            <person name="Pisabarro A.G."/>
            <person name="Ramirez L."/>
            <person name="Santoyo F."/>
            <person name="Master E."/>
            <person name="Coutinho P.M."/>
            <person name="Henrissat B."/>
            <person name="Lombard V."/>
            <person name="Magnuson J.K."/>
            <person name="Kuees U."/>
            <person name="Hori C."/>
            <person name="Igarashi K."/>
            <person name="Samejima M."/>
            <person name="Held B.W."/>
            <person name="Barry K.W."/>
            <person name="LaButti K.M."/>
            <person name="Lapidus A."/>
            <person name="Lindquist E.A."/>
            <person name="Lucas S.M."/>
            <person name="Riley R."/>
            <person name="Salamov A.A."/>
            <person name="Hoffmeister D."/>
            <person name="Schwenk D."/>
            <person name="Hadar Y."/>
            <person name="Yarden O."/>
            <person name="de Vries R.P."/>
            <person name="Wiebenga A."/>
            <person name="Stenlid J."/>
            <person name="Eastwood D."/>
            <person name="Grigoriev I.V."/>
            <person name="Berka R.M."/>
            <person name="Blanchette R.A."/>
            <person name="Kersten P."/>
            <person name="Martinez A.T."/>
            <person name="Vicuna R."/>
            <person name="Cullen D."/>
        </authorList>
    </citation>
    <scope>NUCLEOTIDE SEQUENCE [LARGE SCALE GENOMIC DNA]</scope>
    <source>
        <strain evidence="4 5">B</strain>
    </source>
</reference>
<dbReference type="OrthoDB" id="414243at2759"/>
<feature type="signal peptide" evidence="2">
    <location>
        <begin position="1"/>
        <end position="17"/>
    </location>
</feature>
<accession>M2R2G1</accession>
<dbReference type="GO" id="GO:0005509">
    <property type="term" value="F:calcium ion binding"/>
    <property type="evidence" value="ECO:0007669"/>
    <property type="project" value="InterPro"/>
</dbReference>
<feature type="region of interest" description="Disordered" evidence="1">
    <location>
        <begin position="70"/>
        <end position="89"/>
    </location>
</feature>
<dbReference type="HOGENOM" id="CLU_012975_0_0_1"/>
<feature type="region of interest" description="Disordered" evidence="1">
    <location>
        <begin position="559"/>
        <end position="580"/>
    </location>
</feature>
<dbReference type="Pfam" id="PF05345">
    <property type="entry name" value="He_PIG"/>
    <property type="match status" value="1"/>
</dbReference>
<feature type="region of interest" description="Disordered" evidence="1">
    <location>
        <begin position="910"/>
        <end position="929"/>
    </location>
</feature>
<dbReference type="GO" id="GO:0016020">
    <property type="term" value="C:membrane"/>
    <property type="evidence" value="ECO:0007669"/>
    <property type="project" value="InterPro"/>
</dbReference>
<keyword evidence="5" id="KW-1185">Reference proteome</keyword>
<feature type="region of interest" description="Disordered" evidence="1">
    <location>
        <begin position="774"/>
        <end position="871"/>
    </location>
</feature>
<dbReference type="SMART" id="SM00736">
    <property type="entry name" value="CADG"/>
    <property type="match status" value="2"/>
</dbReference>
<dbReference type="AlphaFoldDB" id="M2R2G1"/>